<feature type="transmembrane region" description="Helical" evidence="12">
    <location>
        <begin position="307"/>
        <end position="328"/>
    </location>
</feature>
<evidence type="ECO:0000256" key="6">
    <source>
        <dbReference type="ARBA" id="ARBA00022741"/>
    </source>
</evidence>
<evidence type="ECO:0000256" key="11">
    <source>
        <dbReference type="ARBA" id="ARBA00023136"/>
    </source>
</evidence>
<dbReference type="EMBL" id="BMGR01000003">
    <property type="protein sequence ID" value="GGF96210.1"/>
    <property type="molecule type" value="Genomic_DNA"/>
</dbReference>
<dbReference type="Pfam" id="PF02518">
    <property type="entry name" value="HATPase_c"/>
    <property type="match status" value="1"/>
</dbReference>
<comment type="caution">
    <text evidence="14">The sequence shown here is derived from an EMBL/GenBank/DDBJ whole genome shotgun (WGS) entry which is preliminary data.</text>
</comment>
<dbReference type="InterPro" id="IPR010559">
    <property type="entry name" value="Sig_transdc_His_kin_internal"/>
</dbReference>
<dbReference type="GO" id="GO:0005524">
    <property type="term" value="F:ATP binding"/>
    <property type="evidence" value="ECO:0007669"/>
    <property type="project" value="UniProtKB-KW"/>
</dbReference>
<comment type="subcellular location">
    <subcellularLocation>
        <location evidence="1">Cell membrane</location>
        <topology evidence="1">Multi-pass membrane protein</topology>
    </subcellularLocation>
</comment>
<keyword evidence="6" id="KW-0547">Nucleotide-binding</keyword>
<dbReference type="RefSeq" id="WP_188529891.1">
    <property type="nucleotide sequence ID" value="NZ_BMGR01000003.1"/>
</dbReference>
<keyword evidence="7 14" id="KW-0418">Kinase</keyword>
<accession>A0A917CT97</accession>
<keyword evidence="2" id="KW-1003">Cell membrane</keyword>
<dbReference type="SMART" id="SM00304">
    <property type="entry name" value="HAMP"/>
    <property type="match status" value="1"/>
</dbReference>
<evidence type="ECO:0000259" key="13">
    <source>
        <dbReference type="PROSITE" id="PS50885"/>
    </source>
</evidence>
<name>A0A917CT97_9BACL</name>
<evidence type="ECO:0000313" key="15">
    <source>
        <dbReference type="Proteomes" id="UP000644756"/>
    </source>
</evidence>
<gene>
    <name evidence="14" type="ORF">GCM10010916_11810</name>
</gene>
<proteinExistence type="predicted"/>
<dbReference type="PROSITE" id="PS50885">
    <property type="entry name" value="HAMP"/>
    <property type="match status" value="1"/>
</dbReference>
<dbReference type="PANTHER" id="PTHR34220:SF11">
    <property type="entry name" value="SENSOR PROTEIN KINASE HPTS"/>
    <property type="match status" value="1"/>
</dbReference>
<dbReference type="PANTHER" id="PTHR34220">
    <property type="entry name" value="SENSOR HISTIDINE KINASE YPDA"/>
    <property type="match status" value="1"/>
</dbReference>
<sequence length="604" mass="69303">MKLLTSSLRNKLILFLVIAIVLPMVTSIGISYFYTRESMKNEFIRENSNTVYQGKINLSEYLEQMNQISLSAYNNLQEKNSLYNIVADGRGDYQTEKQLYNALNSIASANKDILQVYLHRKKTNDSFLIIDGFFKRAEGIDILGGRFPLPDNRYDPYFEFAHTAHNYGMNDFPYAPSDTVFTLHRPIYRAPLKEWIGTLSIDFKLNALANLSDLLYIKGSEEIYMMDMNGMVIYSSEEELIGTTLEDSWTLHLKSMTSPSGHFDWSSQTFKGTTIYETIGMFNTKWLLAKRIPNDVMYRNAEQFVRINALVIALSLVVIVAAAVYISFKLTLPIKQLIASVKKIKLRNLKLDIDSKSTDEIGLLADTIQNMVGTIDSLITKEYRLEIANKDNQLKALQAQINPHFIYNTLQSIGSIALQNNVLRIYDLTSSLGKMMRYNMNTNETIVPLSKEIEHITAYLELQKQRFKQQLTSHMTIDERAKDIQIPKMILQPIIENYFKHGFDQQIGVGEIWIHIEQIDASMLRINVQDNGKGVETSRLQQLQQQLLEGNEQPSHQESIGLFNVLSRLKLYFHPEATIGIANREPNGFSVTLWIPLQEERQPE</sequence>
<dbReference type="SUPFAM" id="SSF158472">
    <property type="entry name" value="HAMP domain-like"/>
    <property type="match status" value="1"/>
</dbReference>
<keyword evidence="8" id="KW-0067">ATP-binding</keyword>
<keyword evidence="5 12" id="KW-0812">Transmembrane</keyword>
<evidence type="ECO:0000256" key="4">
    <source>
        <dbReference type="ARBA" id="ARBA00022679"/>
    </source>
</evidence>
<evidence type="ECO:0000256" key="12">
    <source>
        <dbReference type="SAM" id="Phobius"/>
    </source>
</evidence>
<reference evidence="14" key="2">
    <citation type="submission" date="2020-09" db="EMBL/GenBank/DDBJ databases">
        <authorList>
            <person name="Sun Q."/>
            <person name="Zhou Y."/>
        </authorList>
    </citation>
    <scope>NUCLEOTIDE SEQUENCE</scope>
    <source>
        <strain evidence="14">CGMCC 1.12987</strain>
    </source>
</reference>
<dbReference type="InterPro" id="IPR036890">
    <property type="entry name" value="HATPase_C_sf"/>
</dbReference>
<dbReference type="Gene3D" id="3.30.565.10">
    <property type="entry name" value="Histidine kinase-like ATPase, C-terminal domain"/>
    <property type="match status" value="1"/>
</dbReference>
<dbReference type="Pfam" id="PF06580">
    <property type="entry name" value="His_kinase"/>
    <property type="match status" value="1"/>
</dbReference>
<dbReference type="GO" id="GO:0005886">
    <property type="term" value="C:plasma membrane"/>
    <property type="evidence" value="ECO:0007669"/>
    <property type="project" value="UniProtKB-SubCell"/>
</dbReference>
<evidence type="ECO:0000256" key="5">
    <source>
        <dbReference type="ARBA" id="ARBA00022692"/>
    </source>
</evidence>
<dbReference type="CDD" id="cd06225">
    <property type="entry name" value="HAMP"/>
    <property type="match status" value="1"/>
</dbReference>
<evidence type="ECO:0000256" key="1">
    <source>
        <dbReference type="ARBA" id="ARBA00004651"/>
    </source>
</evidence>
<keyword evidence="10" id="KW-0902">Two-component regulatory system</keyword>
<dbReference type="AlphaFoldDB" id="A0A917CT97"/>
<keyword evidence="9 12" id="KW-1133">Transmembrane helix</keyword>
<dbReference type="Gene3D" id="3.30.450.20">
    <property type="entry name" value="PAS domain"/>
    <property type="match status" value="1"/>
</dbReference>
<dbReference type="InterPro" id="IPR003594">
    <property type="entry name" value="HATPase_dom"/>
</dbReference>
<dbReference type="SUPFAM" id="SSF55874">
    <property type="entry name" value="ATPase domain of HSP90 chaperone/DNA topoisomerase II/histidine kinase"/>
    <property type="match status" value="1"/>
</dbReference>
<organism evidence="14 15">
    <name type="scientific">Paenibacillus abyssi</name>
    <dbReference type="NCBI Taxonomy" id="1340531"/>
    <lineage>
        <taxon>Bacteria</taxon>
        <taxon>Bacillati</taxon>
        <taxon>Bacillota</taxon>
        <taxon>Bacilli</taxon>
        <taxon>Bacillales</taxon>
        <taxon>Paenibacillaceae</taxon>
        <taxon>Paenibacillus</taxon>
    </lineage>
</organism>
<keyword evidence="4" id="KW-0808">Transferase</keyword>
<reference evidence="14" key="1">
    <citation type="journal article" date="2014" name="Int. J. Syst. Evol. Microbiol.">
        <title>Complete genome sequence of Corynebacterium casei LMG S-19264T (=DSM 44701T), isolated from a smear-ripened cheese.</title>
        <authorList>
            <consortium name="US DOE Joint Genome Institute (JGI-PGF)"/>
            <person name="Walter F."/>
            <person name="Albersmeier A."/>
            <person name="Kalinowski J."/>
            <person name="Ruckert C."/>
        </authorList>
    </citation>
    <scope>NUCLEOTIDE SEQUENCE</scope>
    <source>
        <strain evidence="14">CGMCC 1.12987</strain>
    </source>
</reference>
<keyword evidence="15" id="KW-1185">Reference proteome</keyword>
<evidence type="ECO:0000256" key="10">
    <source>
        <dbReference type="ARBA" id="ARBA00023012"/>
    </source>
</evidence>
<dbReference type="InterPro" id="IPR050640">
    <property type="entry name" value="Bact_2-comp_sensor_kinase"/>
</dbReference>
<protein>
    <submittedName>
        <fullName evidence="14">Histidine kinase</fullName>
    </submittedName>
</protein>
<evidence type="ECO:0000256" key="3">
    <source>
        <dbReference type="ARBA" id="ARBA00022553"/>
    </source>
</evidence>
<evidence type="ECO:0000256" key="7">
    <source>
        <dbReference type="ARBA" id="ARBA00022777"/>
    </source>
</evidence>
<dbReference type="Gene3D" id="1.10.8.500">
    <property type="entry name" value="HAMP domain in histidine kinase"/>
    <property type="match status" value="1"/>
</dbReference>
<evidence type="ECO:0000256" key="9">
    <source>
        <dbReference type="ARBA" id="ARBA00022989"/>
    </source>
</evidence>
<evidence type="ECO:0000256" key="8">
    <source>
        <dbReference type="ARBA" id="ARBA00022840"/>
    </source>
</evidence>
<feature type="transmembrane region" description="Helical" evidence="12">
    <location>
        <begin position="12"/>
        <end position="35"/>
    </location>
</feature>
<evidence type="ECO:0000313" key="14">
    <source>
        <dbReference type="EMBL" id="GGF96210.1"/>
    </source>
</evidence>
<keyword evidence="11 12" id="KW-0472">Membrane</keyword>
<dbReference type="GO" id="GO:0000155">
    <property type="term" value="F:phosphorelay sensor kinase activity"/>
    <property type="evidence" value="ECO:0007669"/>
    <property type="project" value="InterPro"/>
</dbReference>
<dbReference type="Proteomes" id="UP000644756">
    <property type="component" value="Unassembled WGS sequence"/>
</dbReference>
<dbReference type="Pfam" id="PF00672">
    <property type="entry name" value="HAMP"/>
    <property type="match status" value="1"/>
</dbReference>
<keyword evidence="3" id="KW-0597">Phosphoprotein</keyword>
<feature type="domain" description="HAMP" evidence="13">
    <location>
        <begin position="328"/>
        <end position="380"/>
    </location>
</feature>
<dbReference type="InterPro" id="IPR003660">
    <property type="entry name" value="HAMP_dom"/>
</dbReference>
<evidence type="ECO:0000256" key="2">
    <source>
        <dbReference type="ARBA" id="ARBA00022475"/>
    </source>
</evidence>